<sequence>MGLTKFLGSKATRTLTSLSVARSAKRELDNGNRTRAIALAVVAIVAWKWTLVGMAAQGIVSLIRRSGGSTKPSA</sequence>
<dbReference type="RefSeq" id="WP_338005035.1">
    <property type="nucleotide sequence ID" value="NZ_JAOPKA010000013.1"/>
</dbReference>
<feature type="transmembrane region" description="Helical" evidence="1">
    <location>
        <begin position="36"/>
        <end position="63"/>
    </location>
</feature>
<dbReference type="Proteomes" id="UP001320972">
    <property type="component" value="Unassembled WGS sequence"/>
</dbReference>
<evidence type="ECO:0000313" key="4">
    <source>
        <dbReference type="Proteomes" id="UP001320972"/>
    </source>
</evidence>
<organism evidence="2 5">
    <name type="scientific">Natronoglomus mannanivorans</name>
    <dbReference type="NCBI Taxonomy" id="2979990"/>
    <lineage>
        <taxon>Archaea</taxon>
        <taxon>Methanobacteriati</taxon>
        <taxon>Methanobacteriota</taxon>
        <taxon>Stenosarchaea group</taxon>
        <taxon>Halobacteria</taxon>
        <taxon>Halobacteriales</taxon>
        <taxon>Natrialbaceae</taxon>
        <taxon>Natronoglomus</taxon>
    </lineage>
</organism>
<evidence type="ECO:0000313" key="2">
    <source>
        <dbReference type="EMBL" id="MCU4743222.1"/>
    </source>
</evidence>
<comment type="caution">
    <text evidence="2">The sequence shown here is derived from an EMBL/GenBank/DDBJ whole genome shotgun (WGS) entry which is preliminary data.</text>
</comment>
<dbReference type="EMBL" id="JAOPKA010000013">
    <property type="protein sequence ID" value="MCU4743222.1"/>
    <property type="molecule type" value="Genomic_DNA"/>
</dbReference>
<evidence type="ECO:0000313" key="3">
    <source>
        <dbReference type="EMBL" id="MCU4972182.1"/>
    </source>
</evidence>
<gene>
    <name evidence="3" type="ORF">OB955_05470</name>
    <name evidence="2" type="ORF">OB960_17685</name>
</gene>
<keyword evidence="1" id="KW-0472">Membrane</keyword>
<keyword evidence="4" id="KW-1185">Reference proteome</keyword>
<accession>A0AAP2Z1L2</accession>
<keyword evidence="1" id="KW-0812">Transmembrane</keyword>
<dbReference type="AlphaFoldDB" id="A0AAP2Z1L2"/>
<protein>
    <submittedName>
        <fullName evidence="2">Uncharacterized protein</fullName>
    </submittedName>
</protein>
<dbReference type="EMBL" id="JAOPKB010000002">
    <property type="protein sequence ID" value="MCU4972182.1"/>
    <property type="molecule type" value="Genomic_DNA"/>
</dbReference>
<name>A0AAP2Z1L2_9EURY</name>
<proteinExistence type="predicted"/>
<evidence type="ECO:0000256" key="1">
    <source>
        <dbReference type="SAM" id="Phobius"/>
    </source>
</evidence>
<reference evidence="2 4" key="1">
    <citation type="submission" date="2022-09" db="EMBL/GenBank/DDBJ databases">
        <title>Enrichment on poylsaccharides allowed isolation of novel metabolic and taxonomic groups of Haloarchaea.</title>
        <authorList>
            <person name="Sorokin D.Y."/>
            <person name="Elcheninov A.G."/>
            <person name="Khizhniak T.V."/>
            <person name="Kolganova T.V."/>
            <person name="Kublanov I.V."/>
        </authorList>
    </citation>
    <scope>NUCLEOTIDE SEQUENCE</scope>
    <source>
        <strain evidence="3 4">AArc-m2/3/4</strain>
        <strain evidence="2">AArc-xg1-1</strain>
    </source>
</reference>
<dbReference type="Proteomes" id="UP001321018">
    <property type="component" value="Unassembled WGS sequence"/>
</dbReference>
<keyword evidence="1" id="KW-1133">Transmembrane helix</keyword>
<evidence type="ECO:0000313" key="5">
    <source>
        <dbReference type="Proteomes" id="UP001321018"/>
    </source>
</evidence>